<dbReference type="OrthoDB" id="19102at2759"/>
<dbReference type="AlphaFoldDB" id="A0A443SWC9"/>
<evidence type="ECO:0000256" key="5">
    <source>
        <dbReference type="ARBA" id="ARBA00022989"/>
    </source>
</evidence>
<reference evidence="9 10" key="1">
    <citation type="journal article" date="2018" name="Gigascience">
        <title>Genomes of trombidid mites reveal novel predicted allergens and laterally-transferred genes associated with secondary metabolism.</title>
        <authorList>
            <person name="Dong X."/>
            <person name="Chaisiri K."/>
            <person name="Xia D."/>
            <person name="Armstrong S.D."/>
            <person name="Fang Y."/>
            <person name="Donnelly M.J."/>
            <person name="Kadowaki T."/>
            <person name="McGarry J.W."/>
            <person name="Darby A.C."/>
            <person name="Makepeace B.L."/>
        </authorList>
    </citation>
    <scope>NUCLEOTIDE SEQUENCE [LARGE SCALE GENOMIC DNA]</scope>
    <source>
        <strain evidence="9">UoL-UT</strain>
    </source>
</reference>
<comment type="subcellular location">
    <subcellularLocation>
        <location evidence="1 7">Endoplasmic reticulum membrane</location>
        <topology evidence="1 7">Multi-pass membrane protein</topology>
    </subcellularLocation>
</comment>
<comment type="similarity">
    <text evidence="2 7">Belongs to the derlin family.</text>
</comment>
<sequence length="254" mass="29303">MENIGNWFKSLPVFTRYWFALSIAFPLAGRFGLISPYYVILNDLFIKNFQIWRPVTALFYYPIGGGSGFHYLMNLYFLYNYSVRLETGVFNGRPADYCFMLLFNWVTITIISYWCNIMLLMDPMILSVLYVWSQLNKDVIVTFWFGTQFKALYLPWVLLGFNMILGGGGMFEIIGIIVGHLYYFMVFKYPELYGGTALIQTPSILYDYFPSTPGRGGFSMQPPASSFNSAPQPQRTTTTFRGYDWGRGQALGRN</sequence>
<comment type="caution">
    <text evidence="9">The sequence shown here is derived from an EMBL/GenBank/DDBJ whole genome shotgun (WGS) entry which is preliminary data.</text>
</comment>
<keyword evidence="5 7" id="KW-1133">Transmembrane helix</keyword>
<feature type="transmembrane region" description="Helical" evidence="7">
    <location>
        <begin position="164"/>
        <end position="184"/>
    </location>
</feature>
<evidence type="ECO:0000256" key="4">
    <source>
        <dbReference type="ARBA" id="ARBA00022824"/>
    </source>
</evidence>
<evidence type="ECO:0000313" key="10">
    <source>
        <dbReference type="Proteomes" id="UP000288716"/>
    </source>
</evidence>
<dbReference type="EMBL" id="NCKV01000055">
    <property type="protein sequence ID" value="RWS31810.1"/>
    <property type="molecule type" value="Genomic_DNA"/>
</dbReference>
<feature type="transmembrane region" description="Helical" evidence="7">
    <location>
        <begin position="59"/>
        <end position="79"/>
    </location>
</feature>
<dbReference type="GO" id="GO:0006950">
    <property type="term" value="P:response to stress"/>
    <property type="evidence" value="ECO:0007669"/>
    <property type="project" value="UniProtKB-ARBA"/>
</dbReference>
<keyword evidence="10" id="KW-1185">Reference proteome</keyword>
<keyword evidence="4 7" id="KW-0256">Endoplasmic reticulum</keyword>
<evidence type="ECO:0000313" key="9">
    <source>
        <dbReference type="EMBL" id="RWS31810.1"/>
    </source>
</evidence>
<dbReference type="Proteomes" id="UP000288716">
    <property type="component" value="Unassembled WGS sequence"/>
</dbReference>
<feature type="transmembrane region" description="Helical" evidence="7">
    <location>
        <begin position="99"/>
        <end position="132"/>
    </location>
</feature>
<keyword evidence="6 7" id="KW-0472">Membrane</keyword>
<name>A0A443SWC9_9ACAR</name>
<evidence type="ECO:0000256" key="6">
    <source>
        <dbReference type="ARBA" id="ARBA00023136"/>
    </source>
</evidence>
<proteinExistence type="inferred from homology"/>
<evidence type="ECO:0000256" key="3">
    <source>
        <dbReference type="ARBA" id="ARBA00022692"/>
    </source>
</evidence>
<dbReference type="SUPFAM" id="SSF144091">
    <property type="entry name" value="Rhomboid-like"/>
    <property type="match status" value="1"/>
</dbReference>
<keyword evidence="3 7" id="KW-0812">Transmembrane</keyword>
<gene>
    <name evidence="9" type="ORF">B4U80_03247</name>
</gene>
<evidence type="ECO:0000256" key="8">
    <source>
        <dbReference type="SAM" id="MobiDB-lite"/>
    </source>
</evidence>
<evidence type="ECO:0000256" key="2">
    <source>
        <dbReference type="ARBA" id="ARBA00008917"/>
    </source>
</evidence>
<feature type="region of interest" description="Disordered" evidence="8">
    <location>
        <begin position="222"/>
        <end position="245"/>
    </location>
</feature>
<accession>A0A443SWC9</accession>
<dbReference type="PANTHER" id="PTHR11009">
    <property type="entry name" value="DER1-LIKE PROTEIN, DERLIN"/>
    <property type="match status" value="1"/>
</dbReference>
<dbReference type="GO" id="GO:0005789">
    <property type="term" value="C:endoplasmic reticulum membrane"/>
    <property type="evidence" value="ECO:0007669"/>
    <property type="project" value="UniProtKB-SubCell"/>
</dbReference>
<organism evidence="9 10">
    <name type="scientific">Leptotrombidium deliense</name>
    <dbReference type="NCBI Taxonomy" id="299467"/>
    <lineage>
        <taxon>Eukaryota</taxon>
        <taxon>Metazoa</taxon>
        <taxon>Ecdysozoa</taxon>
        <taxon>Arthropoda</taxon>
        <taxon>Chelicerata</taxon>
        <taxon>Arachnida</taxon>
        <taxon>Acari</taxon>
        <taxon>Acariformes</taxon>
        <taxon>Trombidiformes</taxon>
        <taxon>Prostigmata</taxon>
        <taxon>Anystina</taxon>
        <taxon>Parasitengona</taxon>
        <taxon>Trombiculoidea</taxon>
        <taxon>Trombiculidae</taxon>
        <taxon>Leptotrombidium</taxon>
    </lineage>
</organism>
<dbReference type="VEuPathDB" id="VectorBase:LDEU000229"/>
<evidence type="ECO:0000256" key="1">
    <source>
        <dbReference type="ARBA" id="ARBA00004477"/>
    </source>
</evidence>
<protein>
    <recommendedName>
        <fullName evidence="7">Derlin</fullName>
    </recommendedName>
</protein>
<feature type="transmembrane region" description="Helical" evidence="7">
    <location>
        <begin position="17"/>
        <end position="39"/>
    </location>
</feature>
<dbReference type="InterPro" id="IPR007599">
    <property type="entry name" value="DER1"/>
</dbReference>
<dbReference type="Pfam" id="PF04511">
    <property type="entry name" value="DER1"/>
    <property type="match status" value="1"/>
</dbReference>
<comment type="function">
    <text evidence="7">May be involved in the degradation of misfolded endoplasmic reticulum (ER) luminal proteins.</text>
</comment>
<feature type="compositionally biased region" description="Polar residues" evidence="8">
    <location>
        <begin position="222"/>
        <end position="240"/>
    </location>
</feature>
<dbReference type="InterPro" id="IPR035952">
    <property type="entry name" value="Rhomboid-like_sf"/>
</dbReference>
<dbReference type="STRING" id="299467.A0A443SWC9"/>
<evidence type="ECO:0000256" key="7">
    <source>
        <dbReference type="RuleBase" id="RU363059"/>
    </source>
</evidence>